<accession>A0ABT0LHC8</accession>
<dbReference type="EMBL" id="JAKIKS010000126">
    <property type="protein sequence ID" value="MCL1127070.1"/>
    <property type="molecule type" value="Genomic_DNA"/>
</dbReference>
<reference evidence="1 2" key="1">
    <citation type="submission" date="2022-01" db="EMBL/GenBank/DDBJ databases">
        <title>Whole genome-based taxonomy of the Shewanellaceae.</title>
        <authorList>
            <person name="Martin-Rodriguez A.J."/>
        </authorList>
    </citation>
    <scope>NUCLEOTIDE SEQUENCE [LARGE SCALE GENOMIC DNA]</scope>
    <source>
        <strain evidence="1 2">DSM 17177</strain>
    </source>
</reference>
<dbReference type="RefSeq" id="WP_248942477.1">
    <property type="nucleotide sequence ID" value="NZ_JAKIKS010000126.1"/>
</dbReference>
<comment type="caution">
    <text evidence="1">The sequence shown here is derived from an EMBL/GenBank/DDBJ whole genome shotgun (WGS) entry which is preliminary data.</text>
</comment>
<protein>
    <submittedName>
        <fullName evidence="1">Uncharacterized protein</fullName>
    </submittedName>
</protein>
<keyword evidence="2" id="KW-1185">Reference proteome</keyword>
<organism evidence="1 2">
    <name type="scientific">Shewanella surugensis</name>
    <dbReference type="NCBI Taxonomy" id="212020"/>
    <lineage>
        <taxon>Bacteria</taxon>
        <taxon>Pseudomonadati</taxon>
        <taxon>Pseudomonadota</taxon>
        <taxon>Gammaproteobacteria</taxon>
        <taxon>Alteromonadales</taxon>
        <taxon>Shewanellaceae</taxon>
        <taxon>Shewanella</taxon>
    </lineage>
</organism>
<gene>
    <name evidence="1" type="ORF">L2764_21965</name>
</gene>
<name>A0ABT0LHC8_9GAMM</name>
<dbReference type="Proteomes" id="UP001203423">
    <property type="component" value="Unassembled WGS sequence"/>
</dbReference>
<sequence>MKAQEAIAYASAIDKNLQLFADKETVPSTELKLWEVGDLNHQYHGFDETLGTHFEIASKDKLTDKLLGTVPEGQRAIVLIDSSNNLDCTVINLLNINKTQIFAINAHQNNVYSLSTIEDKAIFNKRYNSLNNLNKVSVYITGGTPQRYQS</sequence>
<proteinExistence type="predicted"/>
<evidence type="ECO:0000313" key="2">
    <source>
        <dbReference type="Proteomes" id="UP001203423"/>
    </source>
</evidence>
<evidence type="ECO:0000313" key="1">
    <source>
        <dbReference type="EMBL" id="MCL1127070.1"/>
    </source>
</evidence>